<sequence>MAARNRSRKKWKHAAITLDPRYLDFAASYRSRPLAFIHDVIGMKPSYQQIEVINAITPIGARVSVASGHGTGKSHLTAALCLHFIITHPESLCMLTANSLDQVTNVVFSYIKRLWVKICQRQPWLEQYFIITAKSFYAKGYKGVWQIFGKTCSKGNEEGLAGQHRRDYMVVVDEASGVSDRAFEVLRGALTEDNNKMLLISQFTRPTGHFADSQMELADQGLYTAITLNSEYSPFVNLKFIREKRIEYGGVNSPEYGIRVLGICPDEASGFLITRSMVEKGFDAVIDFVDEWGWVAVADVAGGEGRDSSVLKIGKVCGFGSQRQVEIVRAIEAPADMDGVQFARFIHQETAGYSNITVGIDSDGYGLTTAQECEKLGVNVSRIHWGRPPHANSLKKRFPKEKDFACVMLRDALQHGRMRLCRGESKLFEKKLLKQFTKIPYEFDELGRWCIYSKKRMRSEGIKSPDIFDASAFFWLVDYIPAGEQSSGQSESALAKALALLGEVDKTPSELAIEAIESGRVVECDRNDYPEVRAAIQDACSDWLADGLDEYAQIGLMEIERLDDFFRFYQIA</sequence>
<dbReference type="Gene3D" id="3.40.50.300">
    <property type="entry name" value="P-loop containing nucleotide triphosphate hydrolases"/>
    <property type="match status" value="1"/>
</dbReference>
<dbReference type="Gene3D" id="3.30.420.240">
    <property type="match status" value="1"/>
</dbReference>
<geneLocation type="plasmid" evidence="1">
    <name>p48/10</name>
</geneLocation>
<dbReference type="RefSeq" id="WP_032071986.1">
    <property type="nucleotide sequence ID" value="NC_025128.1"/>
</dbReference>
<reference evidence="1" key="2">
    <citation type="submission" date="2014-01" db="EMBL/GenBank/DDBJ databases">
        <authorList>
            <person name="Hammerl J."/>
        </authorList>
    </citation>
    <scope>NUCLEOTIDE SEQUENCE</scope>
    <source>
        <strain evidence="1">48/10</strain>
        <plasmid evidence="1">p48/10</plasmid>
    </source>
</reference>
<reference evidence="1" key="1">
    <citation type="journal article" date="2014" name="Genome Announc.">
        <title>Complete Nucleotide Sequence of pVv01, a P1-Like Plasmid Prophage of Vibrio vulnificus.</title>
        <authorList>
            <person name="Hammerl J.A."/>
            <person name="Klevanskaa K."/>
            <person name="Strauch E."/>
            <person name="Hertwig S."/>
        </authorList>
    </citation>
    <scope>NUCLEOTIDE SEQUENCE</scope>
    <source>
        <strain evidence="1">48/10</strain>
    </source>
</reference>
<dbReference type="EMBL" id="HG803186">
    <property type="protein sequence ID" value="CDM12464.1"/>
    <property type="molecule type" value="Genomic_DNA"/>
</dbReference>
<dbReference type="SUPFAM" id="SSF52540">
    <property type="entry name" value="P-loop containing nucleoside triphosphate hydrolases"/>
    <property type="match status" value="1"/>
</dbReference>
<dbReference type="InterPro" id="IPR027417">
    <property type="entry name" value="P-loop_NTPase"/>
</dbReference>
<evidence type="ECO:0000313" key="1">
    <source>
        <dbReference type="EMBL" id="CDM12464.1"/>
    </source>
</evidence>
<proteinExistence type="predicted"/>
<name>A0AAI8ZKR2_VIBVL</name>
<dbReference type="AlphaFoldDB" id="A0AAI8ZKR2"/>
<accession>A0AAI8ZKR2</accession>
<organism evidence="1">
    <name type="scientific">Vibrio vulnificus</name>
    <dbReference type="NCBI Taxonomy" id="672"/>
    <lineage>
        <taxon>Bacteria</taxon>
        <taxon>Pseudomonadati</taxon>
        <taxon>Pseudomonadota</taxon>
        <taxon>Gammaproteobacteria</taxon>
        <taxon>Vibrionales</taxon>
        <taxon>Vibrionaceae</taxon>
        <taxon>Vibrio</taxon>
    </lineage>
</organism>
<protein>
    <submittedName>
        <fullName evidence="1">Terminase protein (P1-like PacB)</fullName>
    </submittedName>
</protein>
<keyword evidence="1" id="KW-0614">Plasmid</keyword>